<evidence type="ECO:0000256" key="1">
    <source>
        <dbReference type="ARBA" id="ARBA00004651"/>
    </source>
</evidence>
<evidence type="ECO:0000313" key="8">
    <source>
        <dbReference type="Proteomes" id="UP001139502"/>
    </source>
</evidence>
<feature type="transmembrane region" description="Helical" evidence="5">
    <location>
        <begin position="21"/>
        <end position="43"/>
    </location>
</feature>
<dbReference type="SUPFAM" id="SSF103473">
    <property type="entry name" value="MFS general substrate transporter"/>
    <property type="match status" value="1"/>
</dbReference>
<keyword evidence="8" id="KW-1185">Reference proteome</keyword>
<dbReference type="Pfam" id="PF07690">
    <property type="entry name" value="MFS_1"/>
    <property type="match status" value="1"/>
</dbReference>
<dbReference type="InterPro" id="IPR036259">
    <property type="entry name" value="MFS_trans_sf"/>
</dbReference>
<feature type="transmembrane region" description="Helical" evidence="5">
    <location>
        <begin position="149"/>
        <end position="171"/>
    </location>
</feature>
<protein>
    <submittedName>
        <fullName evidence="7">MFS transporter</fullName>
    </submittedName>
</protein>
<feature type="transmembrane region" description="Helical" evidence="5">
    <location>
        <begin position="177"/>
        <end position="201"/>
    </location>
</feature>
<dbReference type="EMBL" id="JANAFB010000011">
    <property type="protein sequence ID" value="MCP3425590.1"/>
    <property type="molecule type" value="Genomic_DNA"/>
</dbReference>
<keyword evidence="2 5" id="KW-0812">Transmembrane</keyword>
<gene>
    <name evidence="7" type="ORF">NBM05_06065</name>
</gene>
<feature type="transmembrane region" description="Helical" evidence="5">
    <location>
        <begin position="90"/>
        <end position="109"/>
    </location>
</feature>
<dbReference type="RefSeq" id="WP_254165867.1">
    <property type="nucleotide sequence ID" value="NZ_JANAFB010000011.1"/>
</dbReference>
<dbReference type="InterPro" id="IPR020846">
    <property type="entry name" value="MFS_dom"/>
</dbReference>
<evidence type="ECO:0000256" key="4">
    <source>
        <dbReference type="ARBA" id="ARBA00023136"/>
    </source>
</evidence>
<feature type="domain" description="Major facilitator superfamily (MFS) profile" evidence="6">
    <location>
        <begin position="21"/>
        <end position="395"/>
    </location>
</feature>
<dbReference type="Proteomes" id="UP001139502">
    <property type="component" value="Unassembled WGS sequence"/>
</dbReference>
<evidence type="ECO:0000256" key="3">
    <source>
        <dbReference type="ARBA" id="ARBA00022989"/>
    </source>
</evidence>
<comment type="subcellular location">
    <subcellularLocation>
        <location evidence="1">Cell membrane</location>
        <topology evidence="1">Multi-pass membrane protein</topology>
    </subcellularLocation>
</comment>
<dbReference type="PANTHER" id="PTHR23537:SF1">
    <property type="entry name" value="SUGAR TRANSPORTER"/>
    <property type="match status" value="1"/>
</dbReference>
<dbReference type="GO" id="GO:0005886">
    <property type="term" value="C:plasma membrane"/>
    <property type="evidence" value="ECO:0007669"/>
    <property type="project" value="UniProtKB-SubCell"/>
</dbReference>
<proteinExistence type="predicted"/>
<dbReference type="PANTHER" id="PTHR23537">
    <property type="match status" value="1"/>
</dbReference>
<dbReference type="InterPro" id="IPR010645">
    <property type="entry name" value="MFS_4"/>
</dbReference>
<evidence type="ECO:0000256" key="5">
    <source>
        <dbReference type="SAM" id="Phobius"/>
    </source>
</evidence>
<reference evidence="7" key="1">
    <citation type="submission" date="2022-06" db="EMBL/GenBank/DDBJ databases">
        <title>Rothia sp. isolated from sandalwood seedling.</title>
        <authorList>
            <person name="Tuikhar N."/>
            <person name="Kirdat K."/>
            <person name="Thorat V."/>
            <person name="Swetha P."/>
            <person name="Padma S."/>
            <person name="Sundararaj R."/>
            <person name="Yadav A."/>
        </authorList>
    </citation>
    <scope>NUCLEOTIDE SEQUENCE</scope>
    <source>
        <strain evidence="7">AR01</strain>
    </source>
</reference>
<feature type="transmembrane region" description="Helical" evidence="5">
    <location>
        <begin position="63"/>
        <end position="83"/>
    </location>
</feature>
<feature type="transmembrane region" description="Helical" evidence="5">
    <location>
        <begin position="372"/>
        <end position="391"/>
    </location>
</feature>
<feature type="transmembrane region" description="Helical" evidence="5">
    <location>
        <begin position="288"/>
        <end position="307"/>
    </location>
</feature>
<name>A0A9X2KI39_9MICC</name>
<dbReference type="InterPro" id="IPR011701">
    <property type="entry name" value="MFS"/>
</dbReference>
<comment type="caution">
    <text evidence="7">The sequence shown here is derived from an EMBL/GenBank/DDBJ whole genome shotgun (WGS) entry which is preliminary data.</text>
</comment>
<organism evidence="7 8">
    <name type="scientific">Rothia santali</name>
    <dbReference type="NCBI Taxonomy" id="2949643"/>
    <lineage>
        <taxon>Bacteria</taxon>
        <taxon>Bacillati</taxon>
        <taxon>Actinomycetota</taxon>
        <taxon>Actinomycetes</taxon>
        <taxon>Micrococcales</taxon>
        <taxon>Micrococcaceae</taxon>
        <taxon>Rothia</taxon>
    </lineage>
</organism>
<feature type="transmembrane region" description="Helical" evidence="5">
    <location>
        <begin position="346"/>
        <end position="366"/>
    </location>
</feature>
<sequence length="395" mass="39132">MSQPAMETEADGPGLLSRGGVLRLTGAGLSLIAVCYGLARFAYGLFVPVFRAEFDLDAGTAGAIASGSYAAYCAAIVVSTVLTPCFGGRAVAVAAGVVATAGTLMIAVAPSSPVLAAGVLLAGSSTGVASPPVAHAVARTVATARRNRAQTIINAGTGLGVAIAGPIALLTHEHWRAAWLVFSGLCALVTIWTALSVPAASARDPRTDGLRRALPRPALPRGSGRMVAAAAAMGVSSAAVWTFGRDILVAEGRMSEQSSTIAWIVLGAFGIAGAATGDLAGRWGIARSWTAIMLTLAAATALIAVAPGSVPTAWAAAAVFGAAYIGLTGLLLIWGTRLYSETPAAGVGLAFLVIALGQAGGAPAIGALAEAAGAPVAFLAAALVAVVGCFVRPRP</sequence>
<evidence type="ECO:0000259" key="6">
    <source>
        <dbReference type="PROSITE" id="PS50850"/>
    </source>
</evidence>
<dbReference type="AlphaFoldDB" id="A0A9X2KI39"/>
<accession>A0A9X2KI39</accession>
<feature type="transmembrane region" description="Helical" evidence="5">
    <location>
        <begin position="115"/>
        <end position="137"/>
    </location>
</feature>
<dbReference type="GO" id="GO:0022857">
    <property type="term" value="F:transmembrane transporter activity"/>
    <property type="evidence" value="ECO:0007669"/>
    <property type="project" value="InterPro"/>
</dbReference>
<dbReference type="Gene3D" id="1.20.1250.20">
    <property type="entry name" value="MFS general substrate transporter like domains"/>
    <property type="match status" value="1"/>
</dbReference>
<feature type="transmembrane region" description="Helical" evidence="5">
    <location>
        <begin position="261"/>
        <end position="281"/>
    </location>
</feature>
<feature type="transmembrane region" description="Helical" evidence="5">
    <location>
        <begin position="313"/>
        <end position="334"/>
    </location>
</feature>
<feature type="transmembrane region" description="Helical" evidence="5">
    <location>
        <begin position="222"/>
        <end position="241"/>
    </location>
</feature>
<keyword evidence="4 5" id="KW-0472">Membrane</keyword>
<evidence type="ECO:0000313" key="7">
    <source>
        <dbReference type="EMBL" id="MCP3425590.1"/>
    </source>
</evidence>
<dbReference type="PROSITE" id="PS50850">
    <property type="entry name" value="MFS"/>
    <property type="match status" value="1"/>
</dbReference>
<evidence type="ECO:0000256" key="2">
    <source>
        <dbReference type="ARBA" id="ARBA00022692"/>
    </source>
</evidence>
<keyword evidence="3 5" id="KW-1133">Transmembrane helix</keyword>